<accession>A0ABT0S3H6</accession>
<feature type="transmembrane region" description="Helical" evidence="1">
    <location>
        <begin position="223"/>
        <end position="246"/>
    </location>
</feature>
<evidence type="ECO:0000256" key="1">
    <source>
        <dbReference type="SAM" id="Phobius"/>
    </source>
</evidence>
<sequence length="367" mass="39478">MEHFDLDAAVAAGVIRSDQADELRRFDERLRHAPSATEERFALVSGFADVMAAIGIAMVTVTLITLVGATFPYAAAAFPFACWVAARYFTEKRRLMLTSFVLFVVWAIGCAGAALTVGLLTTGFDPLHMYGGVEAPAVAYVLTAAVATVACYAWWRRFQLPIAFAAFAVALVNVGVNAVRALFPELPSLGVDLVSAVVGPLLFVWAMWWDISDVRRETVRSDVAFWMHIAAGFLIVKGAMTLLLGVEGDAASWGRMFQQIADPNHGQAAAVLVLFLVFATVALVIDRRSLLTSGMVYAVPAMIALFGGVGVGGSGIAIAFLVCGLMLTFLAVRWTAMREPLLRLLPQKLAAQLPRPQLKAVGPRPVY</sequence>
<feature type="transmembrane region" description="Helical" evidence="1">
    <location>
        <begin position="162"/>
        <end position="183"/>
    </location>
</feature>
<comment type="caution">
    <text evidence="2">The sequence shown here is derived from an EMBL/GenBank/DDBJ whole genome shotgun (WGS) entry which is preliminary data.</text>
</comment>
<feature type="transmembrane region" description="Helical" evidence="1">
    <location>
        <begin position="266"/>
        <end position="285"/>
    </location>
</feature>
<feature type="transmembrane region" description="Helical" evidence="1">
    <location>
        <begin position="41"/>
        <end position="64"/>
    </location>
</feature>
<dbReference type="RefSeq" id="WP_249831913.1">
    <property type="nucleotide sequence ID" value="NZ_JAMGBE010000003.1"/>
</dbReference>
<evidence type="ECO:0008006" key="4">
    <source>
        <dbReference type="Google" id="ProtNLM"/>
    </source>
</evidence>
<feature type="transmembrane region" description="Helical" evidence="1">
    <location>
        <begin position="70"/>
        <end position="89"/>
    </location>
</feature>
<name>A0ABT0S3H6_9SPHN</name>
<dbReference type="EMBL" id="JAMGBE010000003">
    <property type="protein sequence ID" value="MCL6730428.1"/>
    <property type="molecule type" value="Genomic_DNA"/>
</dbReference>
<keyword evidence="1" id="KW-0472">Membrane</keyword>
<evidence type="ECO:0000313" key="2">
    <source>
        <dbReference type="EMBL" id="MCL6730428.1"/>
    </source>
</evidence>
<reference evidence="2" key="1">
    <citation type="submission" date="2022-05" db="EMBL/GenBank/DDBJ databases">
        <authorList>
            <person name="Jo J.-H."/>
            <person name="Im W.-T."/>
        </authorList>
    </citation>
    <scope>NUCLEOTIDE SEQUENCE</scope>
    <source>
        <strain evidence="2">SE220</strain>
    </source>
</reference>
<keyword evidence="3" id="KW-1185">Reference proteome</keyword>
<feature type="transmembrane region" description="Helical" evidence="1">
    <location>
        <begin position="290"/>
        <end position="309"/>
    </location>
</feature>
<protein>
    <recommendedName>
        <fullName evidence="4">DUF2157 domain-containing protein</fullName>
    </recommendedName>
</protein>
<evidence type="ECO:0000313" key="3">
    <source>
        <dbReference type="Proteomes" id="UP001165342"/>
    </source>
</evidence>
<dbReference type="Proteomes" id="UP001165342">
    <property type="component" value="Unassembled WGS sequence"/>
</dbReference>
<feature type="transmembrane region" description="Helical" evidence="1">
    <location>
        <begin position="315"/>
        <end position="336"/>
    </location>
</feature>
<feature type="transmembrane region" description="Helical" evidence="1">
    <location>
        <begin position="137"/>
        <end position="155"/>
    </location>
</feature>
<proteinExistence type="predicted"/>
<organism evidence="2 3">
    <name type="scientific">Sphingomonas hankyongi</name>
    <dbReference type="NCBI Taxonomy" id="2908209"/>
    <lineage>
        <taxon>Bacteria</taxon>
        <taxon>Pseudomonadati</taxon>
        <taxon>Pseudomonadota</taxon>
        <taxon>Alphaproteobacteria</taxon>
        <taxon>Sphingomonadales</taxon>
        <taxon>Sphingomonadaceae</taxon>
        <taxon>Sphingomonas</taxon>
    </lineage>
</organism>
<gene>
    <name evidence="2" type="ORF">LZ538_10235</name>
</gene>
<keyword evidence="1" id="KW-1133">Transmembrane helix</keyword>
<keyword evidence="1" id="KW-0812">Transmembrane</keyword>
<feature type="transmembrane region" description="Helical" evidence="1">
    <location>
        <begin position="189"/>
        <end position="211"/>
    </location>
</feature>
<feature type="transmembrane region" description="Helical" evidence="1">
    <location>
        <begin position="96"/>
        <end position="117"/>
    </location>
</feature>